<keyword evidence="7" id="KW-1185">Reference proteome</keyword>
<dbReference type="PRINTS" id="PR00421">
    <property type="entry name" value="THIOREDOXIN"/>
</dbReference>
<evidence type="ECO:0000256" key="2">
    <source>
        <dbReference type="ARBA" id="ARBA00022448"/>
    </source>
</evidence>
<dbReference type="WBParaSite" id="EEL_0000590601-mRNA-1">
    <property type="protein sequence ID" value="EEL_0000590601-mRNA-1"/>
    <property type="gene ID" value="EEL_0000590601"/>
</dbReference>
<organism evidence="7 8">
    <name type="scientific">Elaeophora elaphi</name>
    <dbReference type="NCBI Taxonomy" id="1147741"/>
    <lineage>
        <taxon>Eukaryota</taxon>
        <taxon>Metazoa</taxon>
        <taxon>Ecdysozoa</taxon>
        <taxon>Nematoda</taxon>
        <taxon>Chromadorea</taxon>
        <taxon>Rhabditida</taxon>
        <taxon>Spirurina</taxon>
        <taxon>Spiruromorpha</taxon>
        <taxon>Filarioidea</taxon>
        <taxon>Onchocercidae</taxon>
        <taxon>Elaeophora</taxon>
    </lineage>
</organism>
<dbReference type="InterPro" id="IPR036249">
    <property type="entry name" value="Thioredoxin-like_sf"/>
</dbReference>
<protein>
    <submittedName>
        <fullName evidence="8">Thioredoxin domain-containing protein</fullName>
    </submittedName>
</protein>
<dbReference type="InterPro" id="IPR017937">
    <property type="entry name" value="Thioredoxin_CS"/>
</dbReference>
<dbReference type="InterPro" id="IPR013766">
    <property type="entry name" value="Thioredoxin_domain"/>
</dbReference>
<dbReference type="GO" id="GO:0015035">
    <property type="term" value="F:protein-disulfide reductase activity"/>
    <property type="evidence" value="ECO:0007669"/>
    <property type="project" value="InterPro"/>
</dbReference>
<dbReference type="PROSITE" id="PS51352">
    <property type="entry name" value="THIOREDOXIN_2"/>
    <property type="match status" value="1"/>
</dbReference>
<dbReference type="NCBIfam" id="TIGR01068">
    <property type="entry name" value="thioredoxin"/>
    <property type="match status" value="1"/>
</dbReference>
<accession>A0A158Q7Y3</accession>
<dbReference type="CDD" id="cd02947">
    <property type="entry name" value="TRX_family"/>
    <property type="match status" value="1"/>
</dbReference>
<evidence type="ECO:0000313" key="8">
    <source>
        <dbReference type="WBParaSite" id="EEL_0000590601-mRNA-1"/>
    </source>
</evidence>
<dbReference type="PANTHER" id="PTHR43601">
    <property type="entry name" value="THIOREDOXIN, MITOCHONDRIAL"/>
    <property type="match status" value="1"/>
</dbReference>
<dbReference type="PROSITE" id="PS00194">
    <property type="entry name" value="THIOREDOXIN_1"/>
    <property type="match status" value="1"/>
</dbReference>
<dbReference type="PANTHER" id="PTHR43601:SF3">
    <property type="entry name" value="THIOREDOXIN, MITOCHONDRIAL"/>
    <property type="match status" value="1"/>
</dbReference>
<evidence type="ECO:0000256" key="4">
    <source>
        <dbReference type="ARBA" id="ARBA00023157"/>
    </source>
</evidence>
<dbReference type="Proteomes" id="UP000050640">
    <property type="component" value="Unplaced"/>
</dbReference>
<reference evidence="8" key="1">
    <citation type="submission" date="2016-04" db="UniProtKB">
        <authorList>
            <consortium name="WormBaseParasite"/>
        </authorList>
    </citation>
    <scope>IDENTIFICATION</scope>
</reference>
<evidence type="ECO:0000313" key="7">
    <source>
        <dbReference type="Proteomes" id="UP000050640"/>
    </source>
</evidence>
<comment type="similarity">
    <text evidence="1">Belongs to the thioredoxin family.</text>
</comment>
<name>A0A158Q7Y3_9BILA</name>
<keyword evidence="2" id="KW-0813">Transport</keyword>
<dbReference type="GO" id="GO:0045454">
    <property type="term" value="P:cell redox homeostasis"/>
    <property type="evidence" value="ECO:0007669"/>
    <property type="project" value="TreeGrafter"/>
</dbReference>
<proteinExistence type="inferred from homology"/>
<dbReference type="InterPro" id="IPR005746">
    <property type="entry name" value="Thioredoxin"/>
</dbReference>
<dbReference type="SUPFAM" id="SSF52833">
    <property type="entry name" value="Thioredoxin-like"/>
    <property type="match status" value="1"/>
</dbReference>
<dbReference type="STRING" id="1147741.A0A158Q7Y3"/>
<keyword evidence="3" id="KW-0249">Electron transport</keyword>
<evidence type="ECO:0000259" key="6">
    <source>
        <dbReference type="PROSITE" id="PS51352"/>
    </source>
</evidence>
<dbReference type="Gene3D" id="3.40.30.10">
    <property type="entry name" value="Glutaredoxin"/>
    <property type="match status" value="1"/>
</dbReference>
<dbReference type="FunFam" id="3.40.30.10:FF:000001">
    <property type="entry name" value="Thioredoxin"/>
    <property type="match status" value="1"/>
</dbReference>
<dbReference type="AlphaFoldDB" id="A0A158Q7Y3"/>
<evidence type="ECO:0000256" key="1">
    <source>
        <dbReference type="ARBA" id="ARBA00008987"/>
    </source>
</evidence>
<feature type="domain" description="Thioredoxin" evidence="6">
    <location>
        <begin position="48"/>
        <end position="177"/>
    </location>
</feature>
<keyword evidence="5" id="KW-0676">Redox-active center</keyword>
<sequence length="179" mass="19942">MLMGSRMYLRLNQMSRSFLRQYAAQSSMQYSSSFPVLLIKVPLQGLRINNGLPTKNSALFRRFCNDESLAVIFNIEGEEDFAEKVMNSSVPVLVDFYADWCGPCKMLGPRIEAKVAGRDGNVRLAKVNVDYAADVAMDYDVNAVPTVVAVKSGQVVARFEGVKTDDELDHFIDTVIDSE</sequence>
<dbReference type="Pfam" id="PF00085">
    <property type="entry name" value="Thioredoxin"/>
    <property type="match status" value="1"/>
</dbReference>
<evidence type="ECO:0000256" key="5">
    <source>
        <dbReference type="ARBA" id="ARBA00023284"/>
    </source>
</evidence>
<dbReference type="GO" id="GO:0005739">
    <property type="term" value="C:mitochondrion"/>
    <property type="evidence" value="ECO:0007669"/>
    <property type="project" value="TreeGrafter"/>
</dbReference>
<evidence type="ECO:0000256" key="3">
    <source>
        <dbReference type="ARBA" id="ARBA00022982"/>
    </source>
</evidence>
<keyword evidence="4" id="KW-1015">Disulfide bond</keyword>